<dbReference type="AlphaFoldDB" id="A0A212D022"/>
<dbReference type="GO" id="GO:0003743">
    <property type="term" value="F:translation initiation factor activity"/>
    <property type="evidence" value="ECO:0007669"/>
    <property type="project" value="InterPro"/>
</dbReference>
<dbReference type="OrthoDB" id="590761at2759"/>
<evidence type="ECO:0000313" key="1">
    <source>
        <dbReference type="EMBL" id="OWK11589.1"/>
    </source>
</evidence>
<dbReference type="Gene3D" id="3.30.760.10">
    <property type="entry name" value="RNA Cap, Translation Initiation Factor Eif4e"/>
    <property type="match status" value="1"/>
</dbReference>
<dbReference type="InterPro" id="IPR001040">
    <property type="entry name" value="TIF_eIF_4E"/>
</dbReference>
<keyword evidence="2" id="KW-1185">Reference proteome</keyword>
<evidence type="ECO:0000313" key="2">
    <source>
        <dbReference type="Proteomes" id="UP000242450"/>
    </source>
</evidence>
<dbReference type="SUPFAM" id="SSF55418">
    <property type="entry name" value="eIF4e-like"/>
    <property type="match status" value="1"/>
</dbReference>
<protein>
    <submittedName>
        <fullName evidence="1">Uncharacterized protein</fullName>
    </submittedName>
</protein>
<dbReference type="Proteomes" id="UP000242450">
    <property type="component" value="Chromosome 9"/>
</dbReference>
<gene>
    <name evidence="1" type="ORF">Celaphus_00003464</name>
</gene>
<reference evidence="1 2" key="1">
    <citation type="journal article" date="2018" name="Mol. Genet. Genomics">
        <title>The red deer Cervus elaphus genome CerEla1.0: sequencing, annotating, genes, and chromosomes.</title>
        <authorList>
            <person name="Bana N.A."/>
            <person name="Nyiri A."/>
            <person name="Nagy J."/>
            <person name="Frank K."/>
            <person name="Nagy T."/>
            <person name="Steger V."/>
            <person name="Schiller M."/>
            <person name="Lakatos P."/>
            <person name="Sugar L."/>
            <person name="Horn P."/>
            <person name="Barta E."/>
            <person name="Orosz L."/>
        </authorList>
    </citation>
    <scope>NUCLEOTIDE SEQUENCE [LARGE SCALE GENOMIC DNA]</scope>
    <source>
        <strain evidence="1">Hungarian</strain>
    </source>
</reference>
<dbReference type="GO" id="GO:0003723">
    <property type="term" value="F:RNA binding"/>
    <property type="evidence" value="ECO:0007669"/>
    <property type="project" value="InterPro"/>
</dbReference>
<organism evidence="1 2">
    <name type="scientific">Cervus elaphus hippelaphus</name>
    <name type="common">European red deer</name>
    <dbReference type="NCBI Taxonomy" id="46360"/>
    <lineage>
        <taxon>Eukaryota</taxon>
        <taxon>Metazoa</taxon>
        <taxon>Chordata</taxon>
        <taxon>Craniata</taxon>
        <taxon>Vertebrata</taxon>
        <taxon>Euteleostomi</taxon>
        <taxon>Mammalia</taxon>
        <taxon>Eutheria</taxon>
        <taxon>Laurasiatheria</taxon>
        <taxon>Artiodactyla</taxon>
        <taxon>Ruminantia</taxon>
        <taxon>Pecora</taxon>
        <taxon>Cervidae</taxon>
        <taxon>Cervinae</taxon>
        <taxon>Cervus</taxon>
    </lineage>
</organism>
<sequence length="96" mass="10795">MWEDSRNKRGGRWLVSLTRQQRHPELDHLWLETVSGVLGGRLGPAANCLSAFLSHLPPRRVYKERLGLSTKTIIGYQAHADTATKSNSLAKNKFVV</sequence>
<accession>A0A212D022</accession>
<dbReference type="EMBL" id="MKHE01000009">
    <property type="protein sequence ID" value="OWK11589.1"/>
    <property type="molecule type" value="Genomic_DNA"/>
</dbReference>
<name>A0A212D022_CEREH</name>
<dbReference type="InterPro" id="IPR023398">
    <property type="entry name" value="TIF_eIF4e-like"/>
</dbReference>
<dbReference type="Pfam" id="PF01652">
    <property type="entry name" value="IF4E"/>
    <property type="match status" value="1"/>
</dbReference>
<comment type="caution">
    <text evidence="1">The sequence shown here is derived from an EMBL/GenBank/DDBJ whole genome shotgun (WGS) entry which is preliminary data.</text>
</comment>
<proteinExistence type="predicted"/>